<comment type="caution">
    <text evidence="8">The sequence shown here is derived from an EMBL/GenBank/DDBJ whole genome shotgun (WGS) entry which is preliminary data.</text>
</comment>
<dbReference type="InterPro" id="IPR051694">
    <property type="entry name" value="Immunoregulatory_rcpt-like"/>
</dbReference>
<gene>
    <name evidence="8" type="ORF">AB675_11954</name>
</gene>
<evidence type="ECO:0000313" key="8">
    <source>
        <dbReference type="EMBL" id="KPI35007.1"/>
    </source>
</evidence>
<evidence type="ECO:0008006" key="10">
    <source>
        <dbReference type="Google" id="ProtNLM"/>
    </source>
</evidence>
<evidence type="ECO:0000256" key="7">
    <source>
        <dbReference type="SAM" id="SignalP"/>
    </source>
</evidence>
<dbReference type="Proteomes" id="UP000038010">
    <property type="component" value="Unassembled WGS sequence"/>
</dbReference>
<dbReference type="PANTHER" id="PTHR15549:SF26">
    <property type="entry name" value="AXIAL BUDDING PATTERN PROTEIN 2-RELATED"/>
    <property type="match status" value="1"/>
</dbReference>
<feature type="signal peptide" evidence="7">
    <location>
        <begin position="1"/>
        <end position="20"/>
    </location>
</feature>
<evidence type="ECO:0000313" key="9">
    <source>
        <dbReference type="Proteomes" id="UP000038010"/>
    </source>
</evidence>
<protein>
    <recommendedName>
        <fullName evidence="10">Mid2 domain-containing protein</fullName>
    </recommendedName>
</protein>
<reference evidence="8 9" key="1">
    <citation type="submission" date="2015-06" db="EMBL/GenBank/DDBJ databases">
        <title>Draft genome of the ant-associated black yeast Phialophora attae CBS 131958.</title>
        <authorList>
            <person name="Moreno L.F."/>
            <person name="Stielow B.J."/>
            <person name="de Hoog S."/>
            <person name="Vicente V.A."/>
            <person name="Weiss V.A."/>
            <person name="de Vries M."/>
            <person name="Cruz L.M."/>
            <person name="Souza E.M."/>
        </authorList>
    </citation>
    <scope>NUCLEOTIDE SEQUENCE [LARGE SCALE GENOMIC DNA]</scope>
    <source>
        <strain evidence="8 9">CBS 131958</strain>
    </source>
</reference>
<dbReference type="STRING" id="1664694.A0A0N1NVX0"/>
<evidence type="ECO:0000256" key="4">
    <source>
        <dbReference type="ARBA" id="ARBA00023136"/>
    </source>
</evidence>
<evidence type="ECO:0000256" key="6">
    <source>
        <dbReference type="SAM" id="Phobius"/>
    </source>
</evidence>
<keyword evidence="3 6" id="KW-1133">Transmembrane helix</keyword>
<sequence length="362" mass="38079">MPSLRGALLATTTLLSLCRAMILPNELRSLEDLQDLHKRCNNPCGSGGWLCCPDDTTCYTDSEDKAQCASGGYITSTYVLTNLQTVTTTIAIGAAQTGSSCKWSIGETSCGSTCCNSQEFCASQENSICQDNGAGSSGYYSSLRTVTTIITNTAAVGTASQPFLPTSNTVVTVTATGTAGELTTTRGFIAPTSTIISESSGGGGGGLSGGAIAGIVIGVLAAIIILILICLCCCAKGILDTILGIFGLGDRKRRRTEEVEVYESRHHHGSRRGRSASAAGRRTWFGTKPRRSTSVVEEKKSSGWGRAVGVTAGLAGLAAFLGLKRRRDRKDHKSEVSYGSSYYSDYTSSEFTPNIITKFNTD</sequence>
<dbReference type="PANTHER" id="PTHR15549">
    <property type="entry name" value="PAIRED IMMUNOGLOBULIN-LIKE TYPE 2 RECEPTOR"/>
    <property type="match status" value="1"/>
</dbReference>
<dbReference type="RefSeq" id="XP_017994970.1">
    <property type="nucleotide sequence ID" value="XM_018140845.1"/>
</dbReference>
<keyword evidence="4 6" id="KW-0472">Membrane</keyword>
<dbReference type="GeneID" id="28732726"/>
<accession>A0A0N1NVX0</accession>
<keyword evidence="7" id="KW-0732">Signal</keyword>
<evidence type="ECO:0000256" key="2">
    <source>
        <dbReference type="ARBA" id="ARBA00022692"/>
    </source>
</evidence>
<name>A0A0N1NVX0_9EURO</name>
<feature type="compositionally biased region" description="Basic residues" evidence="5">
    <location>
        <begin position="265"/>
        <end position="274"/>
    </location>
</feature>
<comment type="subcellular location">
    <subcellularLocation>
        <location evidence="1">Membrane</location>
        <topology evidence="1">Single-pass membrane protein</topology>
    </subcellularLocation>
</comment>
<feature type="transmembrane region" description="Helical" evidence="6">
    <location>
        <begin position="215"/>
        <end position="248"/>
    </location>
</feature>
<dbReference type="GO" id="GO:0071944">
    <property type="term" value="C:cell periphery"/>
    <property type="evidence" value="ECO:0007669"/>
    <property type="project" value="UniProtKB-ARBA"/>
</dbReference>
<dbReference type="AlphaFoldDB" id="A0A0N1NVX0"/>
<feature type="chain" id="PRO_5005879373" description="Mid2 domain-containing protein" evidence="7">
    <location>
        <begin position="21"/>
        <end position="362"/>
    </location>
</feature>
<evidence type="ECO:0000256" key="1">
    <source>
        <dbReference type="ARBA" id="ARBA00004167"/>
    </source>
</evidence>
<dbReference type="VEuPathDB" id="FungiDB:AB675_11954"/>
<keyword evidence="2 6" id="KW-0812">Transmembrane</keyword>
<proteinExistence type="predicted"/>
<dbReference type="GO" id="GO:0016020">
    <property type="term" value="C:membrane"/>
    <property type="evidence" value="ECO:0007669"/>
    <property type="project" value="UniProtKB-SubCell"/>
</dbReference>
<evidence type="ECO:0000256" key="3">
    <source>
        <dbReference type="ARBA" id="ARBA00022989"/>
    </source>
</evidence>
<keyword evidence="9" id="KW-1185">Reference proteome</keyword>
<dbReference type="OrthoDB" id="5425848at2759"/>
<feature type="region of interest" description="Disordered" evidence="5">
    <location>
        <begin position="262"/>
        <end position="283"/>
    </location>
</feature>
<evidence type="ECO:0000256" key="5">
    <source>
        <dbReference type="SAM" id="MobiDB-lite"/>
    </source>
</evidence>
<dbReference type="EMBL" id="LFJN01000046">
    <property type="protein sequence ID" value="KPI35007.1"/>
    <property type="molecule type" value="Genomic_DNA"/>
</dbReference>
<organism evidence="8 9">
    <name type="scientific">Cyphellophora attinorum</name>
    <dbReference type="NCBI Taxonomy" id="1664694"/>
    <lineage>
        <taxon>Eukaryota</taxon>
        <taxon>Fungi</taxon>
        <taxon>Dikarya</taxon>
        <taxon>Ascomycota</taxon>
        <taxon>Pezizomycotina</taxon>
        <taxon>Eurotiomycetes</taxon>
        <taxon>Chaetothyriomycetidae</taxon>
        <taxon>Chaetothyriales</taxon>
        <taxon>Cyphellophoraceae</taxon>
        <taxon>Cyphellophora</taxon>
    </lineage>
</organism>